<dbReference type="KEGG" id="scad:DN051_12050"/>
<keyword evidence="3" id="KW-1185">Reference proteome</keyword>
<keyword evidence="1" id="KW-0472">Membrane</keyword>
<reference evidence="2 3" key="1">
    <citation type="journal article" date="2019" name="Int. J. Syst. Evol. Microbiol.">
        <title>Streptomyces cadmiisoli sp. nov., a novel actinomycete isolated from cadmium-contaminated soil.</title>
        <authorList>
            <person name="Li K."/>
            <person name="Tang X."/>
            <person name="Zhao J."/>
            <person name="Guo Y."/>
            <person name="Tang Y."/>
            <person name="Gao J."/>
        </authorList>
    </citation>
    <scope>NUCLEOTIDE SEQUENCE [LARGE SCALE GENOMIC DNA]</scope>
    <source>
        <strain evidence="2 3">ZFG47</strain>
    </source>
</reference>
<protein>
    <submittedName>
        <fullName evidence="2">DUF4190 domain-containing protein</fullName>
    </submittedName>
</protein>
<proteinExistence type="predicted"/>
<keyword evidence="1" id="KW-1133">Transmembrane helix</keyword>
<evidence type="ECO:0000256" key="1">
    <source>
        <dbReference type="SAM" id="Phobius"/>
    </source>
</evidence>
<evidence type="ECO:0000313" key="2">
    <source>
        <dbReference type="EMBL" id="AWW42415.1"/>
    </source>
</evidence>
<accession>A0A2Z4JBE2</accession>
<name>A0A2Z4JBE2_9ACTN</name>
<organism evidence="2 3">
    <name type="scientific">Streptomyces cadmiisoli</name>
    <dbReference type="NCBI Taxonomy" id="2184053"/>
    <lineage>
        <taxon>Bacteria</taxon>
        <taxon>Bacillati</taxon>
        <taxon>Actinomycetota</taxon>
        <taxon>Actinomycetes</taxon>
        <taxon>Kitasatosporales</taxon>
        <taxon>Streptomycetaceae</taxon>
        <taxon>Streptomyces</taxon>
        <taxon>Streptomyces aurantiacus group</taxon>
    </lineage>
</organism>
<dbReference type="AlphaFoldDB" id="A0A2Z4JBE2"/>
<dbReference type="Proteomes" id="UP000249616">
    <property type="component" value="Chromosome"/>
</dbReference>
<sequence length="116" mass="11404">MQYGYPGGYGYPGQGAYPGPHPQGAPGYYGWPGATQMPSNGLGTAGLVVGIVAAAGFCLWPVAIVLGILGIVFGAIGRAKANRGEATNPGQALAGIICGTAGLLLGIGFGILVTVT</sequence>
<gene>
    <name evidence="2" type="ORF">DN051_12050</name>
</gene>
<dbReference type="EMBL" id="CP030073">
    <property type="protein sequence ID" value="AWW42415.1"/>
    <property type="molecule type" value="Genomic_DNA"/>
</dbReference>
<feature type="transmembrane region" description="Helical" evidence="1">
    <location>
        <begin position="93"/>
        <end position="115"/>
    </location>
</feature>
<feature type="transmembrane region" description="Helical" evidence="1">
    <location>
        <begin position="47"/>
        <end position="73"/>
    </location>
</feature>
<keyword evidence="1" id="KW-0812">Transmembrane</keyword>
<evidence type="ECO:0000313" key="3">
    <source>
        <dbReference type="Proteomes" id="UP000249616"/>
    </source>
</evidence>